<feature type="binding site" evidence="14">
    <location>
        <begin position="266"/>
        <end position="267"/>
    </location>
    <ligand>
        <name>FMN</name>
        <dbReference type="ChEBI" id="CHEBI:58210"/>
    </ligand>
</feature>
<evidence type="ECO:0000256" key="6">
    <source>
        <dbReference type="ARBA" id="ARBA00022694"/>
    </source>
</evidence>
<dbReference type="EMBL" id="DXBB01000021">
    <property type="protein sequence ID" value="HIZ72154.1"/>
    <property type="molecule type" value="Genomic_DNA"/>
</dbReference>
<feature type="binding site" evidence="14">
    <location>
        <position position="181"/>
    </location>
    <ligand>
        <name>FMN</name>
        <dbReference type="ChEBI" id="CHEBI:58210"/>
    </ligand>
</feature>
<dbReference type="AlphaFoldDB" id="A0A9D2G308"/>
<keyword evidence="8" id="KW-0694">RNA-binding</keyword>
<keyword evidence="7" id="KW-0521">NADP</keyword>
<feature type="binding site" evidence="14">
    <location>
        <begin position="60"/>
        <end position="62"/>
    </location>
    <ligand>
        <name>FMN</name>
        <dbReference type="ChEBI" id="CHEBI:58210"/>
    </ligand>
</feature>
<protein>
    <recommendedName>
        <fullName evidence="12">tRNA-dihydrouridine synthase</fullName>
        <ecNumber evidence="12">1.3.1.-</ecNumber>
    </recommendedName>
</protein>
<evidence type="ECO:0000256" key="9">
    <source>
        <dbReference type="ARBA" id="ARBA00023002"/>
    </source>
</evidence>
<dbReference type="PANTHER" id="PTHR45846">
    <property type="entry name" value="TRNA-DIHYDROURIDINE(47) SYNTHASE [NAD(P)(+)]-LIKE"/>
    <property type="match status" value="1"/>
</dbReference>
<dbReference type="InterPro" id="IPR018517">
    <property type="entry name" value="tRNA_hU_synthase_CS"/>
</dbReference>
<evidence type="ECO:0000256" key="2">
    <source>
        <dbReference type="ARBA" id="ARBA00002790"/>
    </source>
</evidence>
<accession>A0A9D2G308</accession>
<evidence type="ECO:0000256" key="5">
    <source>
        <dbReference type="ARBA" id="ARBA00022643"/>
    </source>
</evidence>
<evidence type="ECO:0000256" key="11">
    <source>
        <dbReference type="ARBA" id="ARBA00048802"/>
    </source>
</evidence>
<dbReference type="PROSITE" id="PS01136">
    <property type="entry name" value="UPF0034"/>
    <property type="match status" value="1"/>
</dbReference>
<dbReference type="GO" id="GO:0017150">
    <property type="term" value="F:tRNA dihydrouridine synthase activity"/>
    <property type="evidence" value="ECO:0007669"/>
    <property type="project" value="InterPro"/>
</dbReference>
<dbReference type="InterPro" id="IPR001269">
    <property type="entry name" value="DUS_fam"/>
</dbReference>
<feature type="binding site" evidence="14">
    <location>
        <position position="113"/>
    </location>
    <ligand>
        <name>FMN</name>
        <dbReference type="ChEBI" id="CHEBI:58210"/>
    </ligand>
</feature>
<keyword evidence="9 12" id="KW-0560">Oxidoreductase</keyword>
<feature type="binding site" evidence="14">
    <location>
        <position position="211"/>
    </location>
    <ligand>
        <name>FMN</name>
        <dbReference type="ChEBI" id="CHEBI:58210"/>
    </ligand>
</feature>
<evidence type="ECO:0000256" key="1">
    <source>
        <dbReference type="ARBA" id="ARBA00001917"/>
    </source>
</evidence>
<evidence type="ECO:0000259" key="16">
    <source>
        <dbReference type="Pfam" id="PF01207"/>
    </source>
</evidence>
<feature type="binding site" evidence="14">
    <location>
        <begin position="242"/>
        <end position="244"/>
    </location>
    <ligand>
        <name>FMN</name>
        <dbReference type="ChEBI" id="CHEBI:58210"/>
    </ligand>
</feature>
<dbReference type="EC" id="1.3.1.-" evidence="12"/>
<dbReference type="GO" id="GO:0000049">
    <property type="term" value="F:tRNA binding"/>
    <property type="evidence" value="ECO:0007669"/>
    <property type="project" value="UniProtKB-KW"/>
</dbReference>
<dbReference type="GO" id="GO:0050660">
    <property type="term" value="F:flavin adenine dinucleotide binding"/>
    <property type="evidence" value="ECO:0007669"/>
    <property type="project" value="InterPro"/>
</dbReference>
<evidence type="ECO:0000256" key="8">
    <source>
        <dbReference type="ARBA" id="ARBA00022884"/>
    </source>
</evidence>
<dbReference type="PIRSF" id="PIRSF006621">
    <property type="entry name" value="Dus"/>
    <property type="match status" value="1"/>
</dbReference>
<comment type="catalytic activity">
    <reaction evidence="10">
        <text>a 5,6-dihydrouridine in tRNA + NADP(+) = a uridine in tRNA + NADPH + H(+)</text>
        <dbReference type="Rhea" id="RHEA:23624"/>
        <dbReference type="Rhea" id="RHEA-COMP:13339"/>
        <dbReference type="Rhea" id="RHEA-COMP:13887"/>
        <dbReference type="ChEBI" id="CHEBI:15378"/>
        <dbReference type="ChEBI" id="CHEBI:57783"/>
        <dbReference type="ChEBI" id="CHEBI:58349"/>
        <dbReference type="ChEBI" id="CHEBI:65315"/>
        <dbReference type="ChEBI" id="CHEBI:74443"/>
    </reaction>
</comment>
<reference evidence="17" key="2">
    <citation type="submission" date="2021-04" db="EMBL/GenBank/DDBJ databases">
        <authorList>
            <person name="Gilroy R."/>
        </authorList>
    </citation>
    <scope>NUCLEOTIDE SEQUENCE</scope>
    <source>
        <strain evidence="17">ChiW7-2402</strain>
    </source>
</reference>
<dbReference type="PANTHER" id="PTHR45846:SF1">
    <property type="entry name" value="TRNA-DIHYDROURIDINE(47) SYNTHASE [NAD(P)(+)]-LIKE"/>
    <property type="match status" value="1"/>
</dbReference>
<dbReference type="InterPro" id="IPR013785">
    <property type="entry name" value="Aldolase_TIM"/>
</dbReference>
<comment type="caution">
    <text evidence="17">The sequence shown here is derived from an EMBL/GenBank/DDBJ whole genome shotgun (WGS) entry which is preliminary data.</text>
</comment>
<evidence type="ECO:0000256" key="7">
    <source>
        <dbReference type="ARBA" id="ARBA00022857"/>
    </source>
</evidence>
<reference evidence="17" key="1">
    <citation type="journal article" date="2021" name="PeerJ">
        <title>Extensive microbial diversity within the chicken gut microbiome revealed by metagenomics and culture.</title>
        <authorList>
            <person name="Gilroy R."/>
            <person name="Ravi A."/>
            <person name="Getino M."/>
            <person name="Pursley I."/>
            <person name="Horton D.L."/>
            <person name="Alikhan N.F."/>
            <person name="Baker D."/>
            <person name="Gharbi K."/>
            <person name="Hall N."/>
            <person name="Watson M."/>
            <person name="Adriaenssens E.M."/>
            <person name="Foster-Nyarko E."/>
            <person name="Jarju S."/>
            <person name="Secka A."/>
            <person name="Antonio M."/>
            <person name="Oren A."/>
            <person name="Chaudhuri R.R."/>
            <person name="La Ragione R."/>
            <person name="Hildebrand F."/>
            <person name="Pallen M.J."/>
        </authorList>
    </citation>
    <scope>NUCLEOTIDE SEQUENCE</scope>
    <source>
        <strain evidence="17">ChiW7-2402</strain>
    </source>
</reference>
<sequence length="357" mass="38155">MRAFDGAGALPPEKPEEEGAKEGAALCAEKGDGVAGECGGLFSPLTFAGLTLPNNVLLAPMAGYTDLAYRRMCIGLGAGLTFTEMVSSKGLLYDNAETKKLLRCGEESPKAAQLFGSDPEILRAACESELLAPYDLIDLNMGCPMPKIVKNGEGSALLENRPLAEKVISACVKSGKRISVKFRIGVKEGDNVAAEFAKLCEGAGACLVTVHGRVRERIYAGEPDYKAIAEAKDAVKIPVIANGGVWNRKDAEKMLQRTGADGVMIARAALYRPQTFSDILGTPAPSMGELFFPLLDEEIDLNGERFALLFLRKMAAFWCKGVRGAAEYKRRLFAADSIASLRLIAEELFGPPPSTNG</sequence>
<evidence type="ECO:0000256" key="4">
    <source>
        <dbReference type="ARBA" id="ARBA00022630"/>
    </source>
</evidence>
<dbReference type="CDD" id="cd02801">
    <property type="entry name" value="DUS_like_FMN"/>
    <property type="match status" value="1"/>
</dbReference>
<evidence type="ECO:0000313" key="17">
    <source>
        <dbReference type="EMBL" id="HIZ72154.1"/>
    </source>
</evidence>
<evidence type="ECO:0000313" key="18">
    <source>
        <dbReference type="Proteomes" id="UP000824102"/>
    </source>
</evidence>
<feature type="active site" description="Proton donor" evidence="13">
    <location>
        <position position="143"/>
    </location>
</feature>
<feature type="domain" description="DUS-like FMN-binding" evidence="16">
    <location>
        <begin position="57"/>
        <end position="277"/>
    </location>
</feature>
<comment type="catalytic activity">
    <reaction evidence="11">
        <text>a 5,6-dihydrouridine in tRNA + NAD(+) = a uridine in tRNA + NADH + H(+)</text>
        <dbReference type="Rhea" id="RHEA:54452"/>
        <dbReference type="Rhea" id="RHEA-COMP:13339"/>
        <dbReference type="Rhea" id="RHEA-COMP:13887"/>
        <dbReference type="ChEBI" id="CHEBI:15378"/>
        <dbReference type="ChEBI" id="CHEBI:57540"/>
        <dbReference type="ChEBI" id="CHEBI:57945"/>
        <dbReference type="ChEBI" id="CHEBI:65315"/>
        <dbReference type="ChEBI" id="CHEBI:74443"/>
    </reaction>
</comment>
<name>A0A9D2G308_9FIRM</name>
<dbReference type="Gene3D" id="1.10.1200.80">
    <property type="entry name" value="Putative flavin oxidoreducatase, domain 2"/>
    <property type="match status" value="1"/>
</dbReference>
<dbReference type="InterPro" id="IPR035587">
    <property type="entry name" value="DUS-like_FMN-bd"/>
</dbReference>
<keyword evidence="4 12" id="KW-0285">Flavoprotein</keyword>
<keyword evidence="6 12" id="KW-0819">tRNA processing</keyword>
<gene>
    <name evidence="17" type="ORF">H9964_01075</name>
</gene>
<evidence type="ECO:0000256" key="13">
    <source>
        <dbReference type="PIRSR" id="PIRSR006621-1"/>
    </source>
</evidence>
<evidence type="ECO:0000256" key="12">
    <source>
        <dbReference type="PIRNR" id="PIRNR006621"/>
    </source>
</evidence>
<comment type="cofactor">
    <cofactor evidence="1 12 14">
        <name>FMN</name>
        <dbReference type="ChEBI" id="CHEBI:58210"/>
    </cofactor>
</comment>
<evidence type="ECO:0000256" key="14">
    <source>
        <dbReference type="PIRSR" id="PIRSR006621-2"/>
    </source>
</evidence>
<dbReference type="SUPFAM" id="SSF51395">
    <property type="entry name" value="FMN-linked oxidoreductases"/>
    <property type="match status" value="1"/>
</dbReference>
<proteinExistence type="inferred from homology"/>
<dbReference type="InterPro" id="IPR024036">
    <property type="entry name" value="tRNA-dHydroUridine_Synthase_C"/>
</dbReference>
<comment type="function">
    <text evidence="2 12">Catalyzes the synthesis of 5,6-dihydrouridine (D), a modified base found in the D-loop of most tRNAs, via the reduction of the C5-C6 double bond in target uridines.</text>
</comment>
<keyword evidence="3" id="KW-0820">tRNA-binding</keyword>
<evidence type="ECO:0000256" key="10">
    <source>
        <dbReference type="ARBA" id="ARBA00048205"/>
    </source>
</evidence>
<feature type="compositionally biased region" description="Low complexity" evidence="15">
    <location>
        <begin position="1"/>
        <end position="11"/>
    </location>
</feature>
<keyword evidence="14" id="KW-0547">Nucleotide-binding</keyword>
<organism evidence="17 18">
    <name type="scientific">Candidatus Gallimonas intestinavium</name>
    <dbReference type="NCBI Taxonomy" id="2838603"/>
    <lineage>
        <taxon>Bacteria</taxon>
        <taxon>Bacillati</taxon>
        <taxon>Bacillota</taxon>
        <taxon>Clostridia</taxon>
        <taxon>Candidatus Gallimonas</taxon>
    </lineage>
</organism>
<dbReference type="Proteomes" id="UP000824102">
    <property type="component" value="Unassembled WGS sequence"/>
</dbReference>
<comment type="similarity">
    <text evidence="12">Belongs to the dus family.</text>
</comment>
<feature type="region of interest" description="Disordered" evidence="15">
    <location>
        <begin position="1"/>
        <end position="22"/>
    </location>
</feature>
<dbReference type="Pfam" id="PF01207">
    <property type="entry name" value="Dus"/>
    <property type="match status" value="1"/>
</dbReference>
<evidence type="ECO:0000256" key="3">
    <source>
        <dbReference type="ARBA" id="ARBA00022555"/>
    </source>
</evidence>
<evidence type="ECO:0000256" key="15">
    <source>
        <dbReference type="SAM" id="MobiDB-lite"/>
    </source>
</evidence>
<dbReference type="Gene3D" id="3.20.20.70">
    <property type="entry name" value="Aldolase class I"/>
    <property type="match status" value="1"/>
</dbReference>
<keyword evidence="5 12" id="KW-0288">FMN</keyword>